<gene>
    <name evidence="2" type="ORF">DNK57_00990</name>
</gene>
<sequence length="521" mass="59108">MNCEGYYHDENMVEIFEELKQPKTLEELGLSYFFVRDLILKIMLTYGTVKTQRITDITGIHLDILEEILGQMEKDGFCAQVGGSFLFSSVEYTLTKRGVEKARLVMEENPYMGIAPVPYERYFELMDKQLSNRFPIRIPDEVIEGTFRDVVGLSYAKECLVDSCTVGKGLFVYGAPGTGKTFIISKASDLLPPIVIPRFIEFSGRVIQIYAPDFHRPCPEEPEDPRWIKIHAPFVFTGSELSLNELETTYNMSKGVYETSPIIKANGGVLLIDDLGRQRDDHEVILNRLIVPLENRKDVIYIRGVPVIFHTHFIPAFSTNLDVSIMDEAHLRRAPLHIFLRHPPVENVAEVFRRNLDEIGEEYDDEVVERIKMVYTPVADGGEGLQPSYAHARDLAQIAQAVRINMGKEKVDLEVIERALDKHVLIALQRMDIDISQVHHSIRTFRIITGDPDSAERVLRLYGALTVAREDGAVLADFEDSISPSQLLEHLQSQGVATRRVDVISETKREIKKAILEYGDG</sequence>
<keyword evidence="2" id="KW-0547">Nucleotide-binding</keyword>
<evidence type="ECO:0000259" key="1">
    <source>
        <dbReference type="SMART" id="SM00382"/>
    </source>
</evidence>
<dbReference type="Proteomes" id="UP000646659">
    <property type="component" value="Unassembled WGS sequence"/>
</dbReference>
<evidence type="ECO:0000313" key="3">
    <source>
        <dbReference type="Proteomes" id="UP000646659"/>
    </source>
</evidence>
<proteinExistence type="predicted"/>
<accession>A0A842YJ80</accession>
<dbReference type="GO" id="GO:0005524">
    <property type="term" value="F:ATP binding"/>
    <property type="evidence" value="ECO:0007669"/>
    <property type="project" value="UniProtKB-KW"/>
</dbReference>
<dbReference type="InterPro" id="IPR003593">
    <property type="entry name" value="AAA+_ATPase"/>
</dbReference>
<protein>
    <submittedName>
        <fullName evidence="2">ATP-binding protein</fullName>
    </submittedName>
</protein>
<dbReference type="RefSeq" id="WP_192961202.1">
    <property type="nucleotide sequence ID" value="NZ_QKOF01000003.1"/>
</dbReference>
<dbReference type="AlphaFoldDB" id="A0A842YJ80"/>
<dbReference type="InterPro" id="IPR027417">
    <property type="entry name" value="P-loop_NTPase"/>
</dbReference>
<feature type="domain" description="AAA+ ATPase" evidence="1">
    <location>
        <begin position="166"/>
        <end position="344"/>
    </location>
</feature>
<evidence type="ECO:0000313" key="2">
    <source>
        <dbReference type="EMBL" id="MBE2899406.1"/>
    </source>
</evidence>
<dbReference type="Gene3D" id="3.40.50.300">
    <property type="entry name" value="P-loop containing nucleotide triphosphate hydrolases"/>
    <property type="match status" value="1"/>
</dbReference>
<comment type="caution">
    <text evidence="2">The sequence shown here is derived from an EMBL/GenBank/DDBJ whole genome shotgun (WGS) entry which is preliminary data.</text>
</comment>
<dbReference type="OrthoDB" id="9837at2157"/>
<organism evidence="2 3">
    <name type="scientific">Methanothermobacter thermautotrophicus</name>
    <name type="common">Methanobacterium thermoformicicum</name>
    <dbReference type="NCBI Taxonomy" id="145262"/>
    <lineage>
        <taxon>Archaea</taxon>
        <taxon>Methanobacteriati</taxon>
        <taxon>Methanobacteriota</taxon>
        <taxon>Methanomada group</taxon>
        <taxon>Methanobacteria</taxon>
        <taxon>Methanobacteriales</taxon>
        <taxon>Methanobacteriaceae</taxon>
        <taxon>Methanothermobacter</taxon>
    </lineage>
</organism>
<reference evidence="2" key="1">
    <citation type="submission" date="2018-06" db="EMBL/GenBank/DDBJ databases">
        <title>Draft genome sequence of Methanothermobacter thermautotrophicus Strain WHS, a thermophilic, hydrogenotrophic methanogen isolated from Washburn Hot Springs in Yellowstone National Park, USA.</title>
        <authorList>
            <person name="Mckay L.J."/>
            <person name="Klingelsmith K."/>
            <person name="Inskeep W.P."/>
            <person name="Fields M.W."/>
        </authorList>
    </citation>
    <scope>NUCLEOTIDE SEQUENCE</scope>
    <source>
        <strain evidence="2">WHS</strain>
    </source>
</reference>
<dbReference type="SMART" id="SM00382">
    <property type="entry name" value="AAA"/>
    <property type="match status" value="1"/>
</dbReference>
<dbReference type="SUPFAM" id="SSF52540">
    <property type="entry name" value="P-loop containing nucleoside triphosphate hydrolases"/>
    <property type="match status" value="1"/>
</dbReference>
<dbReference type="EMBL" id="QKOF01000003">
    <property type="protein sequence ID" value="MBE2899406.1"/>
    <property type="molecule type" value="Genomic_DNA"/>
</dbReference>
<name>A0A842YJ80_METTF</name>
<keyword evidence="2" id="KW-0067">ATP-binding</keyword>